<gene>
    <name evidence="1" type="ORF">D5086_029576</name>
</gene>
<evidence type="ECO:0000313" key="2">
    <source>
        <dbReference type="Proteomes" id="UP000309997"/>
    </source>
</evidence>
<name>A0ACC4AUG8_POPAL</name>
<dbReference type="Proteomes" id="UP000309997">
    <property type="component" value="Unassembled WGS sequence"/>
</dbReference>
<accession>A0ACC4AUG8</accession>
<organism evidence="1 2">
    <name type="scientific">Populus alba</name>
    <name type="common">White poplar</name>
    <dbReference type="NCBI Taxonomy" id="43335"/>
    <lineage>
        <taxon>Eukaryota</taxon>
        <taxon>Viridiplantae</taxon>
        <taxon>Streptophyta</taxon>
        <taxon>Embryophyta</taxon>
        <taxon>Tracheophyta</taxon>
        <taxon>Spermatophyta</taxon>
        <taxon>Magnoliopsida</taxon>
        <taxon>eudicotyledons</taxon>
        <taxon>Gunneridae</taxon>
        <taxon>Pentapetalae</taxon>
        <taxon>rosids</taxon>
        <taxon>fabids</taxon>
        <taxon>Malpighiales</taxon>
        <taxon>Salicaceae</taxon>
        <taxon>Saliceae</taxon>
        <taxon>Populus</taxon>
    </lineage>
</organism>
<evidence type="ECO:0000313" key="1">
    <source>
        <dbReference type="EMBL" id="KAL3569686.1"/>
    </source>
</evidence>
<proteinExistence type="predicted"/>
<sequence length="72" mass="8188">MQRRSLRLSCLLSLEETPVAGRRMKLLRGISGHVTAELKLVVCYWSSCRPWLLLLVFEAGGQGSCWLQCHSR</sequence>
<comment type="caution">
    <text evidence="1">The sequence shown here is derived from an EMBL/GenBank/DDBJ whole genome shotgun (WGS) entry which is preliminary data.</text>
</comment>
<reference evidence="1 2" key="1">
    <citation type="journal article" date="2024" name="Plant Biotechnol. J.">
        <title>Genome and CRISPR/Cas9 system of a widespread forest tree (Populus alba) in the world.</title>
        <authorList>
            <person name="Liu Y.J."/>
            <person name="Jiang P.F."/>
            <person name="Han X.M."/>
            <person name="Li X.Y."/>
            <person name="Wang H.M."/>
            <person name="Wang Y.J."/>
            <person name="Wang X.X."/>
            <person name="Zeng Q.Y."/>
        </authorList>
    </citation>
    <scope>NUCLEOTIDE SEQUENCE [LARGE SCALE GENOMIC DNA]</scope>
    <source>
        <strain evidence="2">cv. PAL-ZL1</strain>
    </source>
</reference>
<keyword evidence="2" id="KW-1185">Reference proteome</keyword>
<dbReference type="EMBL" id="RCHU02000016">
    <property type="protein sequence ID" value="KAL3569686.1"/>
    <property type="molecule type" value="Genomic_DNA"/>
</dbReference>
<protein>
    <submittedName>
        <fullName evidence="1">Uncharacterized protein</fullName>
    </submittedName>
</protein>